<evidence type="ECO:0000256" key="3">
    <source>
        <dbReference type="ARBA" id="ARBA00022737"/>
    </source>
</evidence>
<keyword evidence="4" id="KW-0539">Nucleus</keyword>
<keyword evidence="3" id="KW-0677">Repeat</keyword>
<dbReference type="Proteomes" id="UP001476798">
    <property type="component" value="Unassembled WGS sequence"/>
</dbReference>
<accession>A0ABV0P0I9</accession>
<dbReference type="InterPro" id="IPR013949">
    <property type="entry name" value="Utp6"/>
</dbReference>
<comment type="subcellular location">
    <subcellularLocation>
        <location evidence="1">Nucleus</location>
        <location evidence="1">Nucleolus</location>
    </subcellularLocation>
</comment>
<feature type="domain" description="U3 small nucleolar RNA-associated protein 6 homolog C-terminal" evidence="6">
    <location>
        <begin position="93"/>
        <end position="203"/>
    </location>
</feature>
<dbReference type="EMBL" id="JAHRIO010060016">
    <property type="protein sequence ID" value="MEQ2177216.1"/>
    <property type="molecule type" value="Genomic_DNA"/>
</dbReference>
<evidence type="ECO:0000313" key="7">
    <source>
        <dbReference type="EMBL" id="MEQ2177216.1"/>
    </source>
</evidence>
<keyword evidence="2" id="KW-0698">rRNA processing</keyword>
<name>A0ABV0P0I9_9TELE</name>
<dbReference type="InterPro" id="IPR056907">
    <property type="entry name" value="UTP6_C"/>
</dbReference>
<proteinExistence type="predicted"/>
<dbReference type="InterPro" id="IPR055347">
    <property type="entry name" value="UTP6_N"/>
</dbReference>
<reference evidence="7 8" key="1">
    <citation type="submission" date="2021-06" db="EMBL/GenBank/DDBJ databases">
        <authorList>
            <person name="Palmer J.M."/>
        </authorList>
    </citation>
    <scope>NUCLEOTIDE SEQUENCE [LARGE SCALE GENOMIC DNA]</scope>
    <source>
        <strain evidence="7 8">GA_2019</strain>
        <tissue evidence="7">Muscle</tissue>
    </source>
</reference>
<evidence type="ECO:0000256" key="2">
    <source>
        <dbReference type="ARBA" id="ARBA00022552"/>
    </source>
</evidence>
<gene>
    <name evidence="7" type="ORF">GOODEAATRI_001490</name>
</gene>
<evidence type="ECO:0000256" key="4">
    <source>
        <dbReference type="ARBA" id="ARBA00023242"/>
    </source>
</evidence>
<evidence type="ECO:0000259" key="5">
    <source>
        <dbReference type="Pfam" id="PF08640"/>
    </source>
</evidence>
<organism evidence="7 8">
    <name type="scientific">Goodea atripinnis</name>
    <dbReference type="NCBI Taxonomy" id="208336"/>
    <lineage>
        <taxon>Eukaryota</taxon>
        <taxon>Metazoa</taxon>
        <taxon>Chordata</taxon>
        <taxon>Craniata</taxon>
        <taxon>Vertebrata</taxon>
        <taxon>Euteleostomi</taxon>
        <taxon>Actinopterygii</taxon>
        <taxon>Neopterygii</taxon>
        <taxon>Teleostei</taxon>
        <taxon>Neoteleostei</taxon>
        <taxon>Acanthomorphata</taxon>
        <taxon>Ovalentaria</taxon>
        <taxon>Atherinomorphae</taxon>
        <taxon>Cyprinodontiformes</taxon>
        <taxon>Goodeidae</taxon>
        <taxon>Goodea</taxon>
    </lineage>
</organism>
<evidence type="ECO:0000259" key="6">
    <source>
        <dbReference type="Pfam" id="PF24892"/>
    </source>
</evidence>
<sequence>MAEIVQQRIEDRIPELEQLERVGLFTKKEVKSIIKRATALEYKLHRLIVNKEDFIAYIQDLLLIPSRVNMSFLQRSSVVNWLRLCTETLRKKSKLEILLSSGDAEEAATVALSATQRYSQSVSVWSLSLHTLMQLGNGDMARLFHDALTHVNPKVWRKGLILPGLRLRGLLSPVTAVAMEMKELYLDWSYSAGGYKKARKTFAR</sequence>
<dbReference type="Pfam" id="PF08640">
    <property type="entry name" value="U3_assoc_6"/>
    <property type="match status" value="1"/>
</dbReference>
<evidence type="ECO:0000313" key="8">
    <source>
        <dbReference type="Proteomes" id="UP001476798"/>
    </source>
</evidence>
<evidence type="ECO:0000256" key="1">
    <source>
        <dbReference type="ARBA" id="ARBA00004604"/>
    </source>
</evidence>
<keyword evidence="8" id="KW-1185">Reference proteome</keyword>
<dbReference type="PANTHER" id="PTHR23271">
    <property type="entry name" value="HEPATOCELLULAR CARCINOMA-ASSOCIATED ANTIGEN 66"/>
    <property type="match status" value="1"/>
</dbReference>
<comment type="caution">
    <text evidence="7">The sequence shown here is derived from an EMBL/GenBank/DDBJ whole genome shotgun (WGS) entry which is preliminary data.</text>
</comment>
<feature type="domain" description="U3 small nucleolar RNA-associated protein 6 N-terminal" evidence="5">
    <location>
        <begin position="9"/>
        <end position="59"/>
    </location>
</feature>
<dbReference type="PANTHER" id="PTHR23271:SF1">
    <property type="entry name" value="U3 SMALL NUCLEOLAR RNA-ASSOCIATED PROTEIN 6 HOMOLOG"/>
    <property type="match status" value="1"/>
</dbReference>
<protein>
    <submittedName>
        <fullName evidence="7">Uncharacterized protein</fullName>
    </submittedName>
</protein>
<dbReference type="Pfam" id="PF24892">
    <property type="entry name" value="UTP6_C"/>
    <property type="match status" value="1"/>
</dbReference>